<comment type="caution">
    <text evidence="1">The sequence shown here is derived from an EMBL/GenBank/DDBJ whole genome shotgun (WGS) entry which is preliminary data.</text>
</comment>
<dbReference type="Proteomes" id="UP000828048">
    <property type="component" value="Chromosome 3"/>
</dbReference>
<proteinExistence type="predicted"/>
<protein>
    <submittedName>
        <fullName evidence="1">Uncharacterized protein</fullName>
    </submittedName>
</protein>
<accession>A0ACB7YUG8</accession>
<reference evidence="1 2" key="1">
    <citation type="journal article" date="2021" name="Hortic Res">
        <title>High-quality reference genome and annotation aids understanding of berry development for evergreen blueberry (Vaccinium darrowii).</title>
        <authorList>
            <person name="Yu J."/>
            <person name="Hulse-Kemp A.M."/>
            <person name="Babiker E."/>
            <person name="Staton M."/>
        </authorList>
    </citation>
    <scope>NUCLEOTIDE SEQUENCE [LARGE SCALE GENOMIC DNA]</scope>
    <source>
        <strain evidence="2">cv. NJ 8807/NJ 8810</strain>
        <tissue evidence="1">Young leaf</tissue>
    </source>
</reference>
<name>A0ACB7YUG8_9ERIC</name>
<keyword evidence="2" id="KW-1185">Reference proteome</keyword>
<gene>
    <name evidence="1" type="ORF">Vadar_010884</name>
</gene>
<evidence type="ECO:0000313" key="1">
    <source>
        <dbReference type="EMBL" id="KAH7857282.1"/>
    </source>
</evidence>
<dbReference type="EMBL" id="CM037153">
    <property type="protein sequence ID" value="KAH7857282.1"/>
    <property type="molecule type" value="Genomic_DNA"/>
</dbReference>
<organism evidence="1 2">
    <name type="scientific">Vaccinium darrowii</name>
    <dbReference type="NCBI Taxonomy" id="229202"/>
    <lineage>
        <taxon>Eukaryota</taxon>
        <taxon>Viridiplantae</taxon>
        <taxon>Streptophyta</taxon>
        <taxon>Embryophyta</taxon>
        <taxon>Tracheophyta</taxon>
        <taxon>Spermatophyta</taxon>
        <taxon>Magnoliopsida</taxon>
        <taxon>eudicotyledons</taxon>
        <taxon>Gunneridae</taxon>
        <taxon>Pentapetalae</taxon>
        <taxon>asterids</taxon>
        <taxon>Ericales</taxon>
        <taxon>Ericaceae</taxon>
        <taxon>Vaccinioideae</taxon>
        <taxon>Vaccinieae</taxon>
        <taxon>Vaccinium</taxon>
    </lineage>
</organism>
<evidence type="ECO:0000313" key="2">
    <source>
        <dbReference type="Proteomes" id="UP000828048"/>
    </source>
</evidence>
<sequence>MGRRCDSFTDGVFWNGSIHWRGAWKRFNVDLGGIEEMPALPGPPRDSGTWKCVSFGESNGHLHLIEEPLPTKLRIFEMESDYSGWFVKYNIDLDGLVAEFPAIVHRSPKPFAPDWYAFSVLGVVREENEDESLLLLSLLDEVVSCSFKDGYFDGASGVGAGGN</sequence>